<name>A0A378Y028_PAEPO</name>
<accession>A0A378Y028</accession>
<evidence type="ECO:0000313" key="3">
    <source>
        <dbReference type="Proteomes" id="UP000254400"/>
    </source>
</evidence>
<feature type="domain" description="PI-PLC Y-box" evidence="1">
    <location>
        <begin position="20"/>
        <end position="41"/>
    </location>
</feature>
<proteinExistence type="predicted"/>
<dbReference type="EMBL" id="UGSC01000001">
    <property type="protein sequence ID" value="SUA70168.1"/>
    <property type="molecule type" value="Genomic_DNA"/>
</dbReference>
<dbReference type="GO" id="GO:0035556">
    <property type="term" value="P:intracellular signal transduction"/>
    <property type="evidence" value="ECO:0007669"/>
    <property type="project" value="InterPro"/>
</dbReference>
<dbReference type="InterPro" id="IPR001711">
    <property type="entry name" value="PLipase_C_Pinositol-sp_Y"/>
</dbReference>
<gene>
    <name evidence="2" type="ORF">NCTC10343_03038</name>
</gene>
<sequence>MDFNKKLMFEYKNYKGEVSLRHVYPQGIRYGSTEWHPEEQWLLKAWDYAKGDYREFAMKDILEFM</sequence>
<dbReference type="Proteomes" id="UP000254400">
    <property type="component" value="Unassembled WGS sequence"/>
</dbReference>
<dbReference type="PROSITE" id="PS52050">
    <property type="entry name" value="WYL"/>
    <property type="match status" value="1"/>
</dbReference>
<evidence type="ECO:0000259" key="1">
    <source>
        <dbReference type="PROSITE" id="PS50008"/>
    </source>
</evidence>
<dbReference type="PROSITE" id="PS50008">
    <property type="entry name" value="PIPLC_Y_DOMAIN"/>
    <property type="match status" value="1"/>
</dbReference>
<dbReference type="GO" id="GO:0006629">
    <property type="term" value="P:lipid metabolic process"/>
    <property type="evidence" value="ECO:0007669"/>
    <property type="project" value="InterPro"/>
</dbReference>
<dbReference type="RefSeq" id="WP_019687561.1">
    <property type="nucleotide sequence ID" value="NZ_CP036496.1"/>
</dbReference>
<reference evidence="2 3" key="1">
    <citation type="submission" date="2018-06" db="EMBL/GenBank/DDBJ databases">
        <authorList>
            <consortium name="Pathogen Informatics"/>
            <person name="Doyle S."/>
        </authorList>
    </citation>
    <scope>NUCLEOTIDE SEQUENCE [LARGE SCALE GENOMIC DNA]</scope>
    <source>
        <strain evidence="2 3">NCTC10343</strain>
    </source>
</reference>
<dbReference type="GeneID" id="93346407"/>
<dbReference type="AlphaFoldDB" id="A0A378Y028"/>
<organism evidence="2 3">
    <name type="scientific">Paenibacillus polymyxa</name>
    <name type="common">Bacillus polymyxa</name>
    <dbReference type="NCBI Taxonomy" id="1406"/>
    <lineage>
        <taxon>Bacteria</taxon>
        <taxon>Bacillati</taxon>
        <taxon>Bacillota</taxon>
        <taxon>Bacilli</taxon>
        <taxon>Bacillales</taxon>
        <taxon>Paenibacillaceae</taxon>
        <taxon>Paenibacillus</taxon>
    </lineage>
</organism>
<dbReference type="GO" id="GO:0004435">
    <property type="term" value="F:phosphatidylinositol-4,5-bisphosphate phospholipase C activity"/>
    <property type="evidence" value="ECO:0007669"/>
    <property type="project" value="InterPro"/>
</dbReference>
<protein>
    <recommendedName>
        <fullName evidence="1">PI-PLC Y-box domain-containing protein</fullName>
    </recommendedName>
</protein>
<evidence type="ECO:0000313" key="2">
    <source>
        <dbReference type="EMBL" id="SUA70168.1"/>
    </source>
</evidence>